<name>A0A0A8ZB18_ARUDO</name>
<accession>A0A0A8ZB18</accession>
<dbReference type="AlphaFoldDB" id="A0A0A8ZB18"/>
<protein>
    <submittedName>
        <fullName evidence="1">Uncharacterized protein</fullName>
    </submittedName>
</protein>
<reference evidence="1" key="1">
    <citation type="submission" date="2014-09" db="EMBL/GenBank/DDBJ databases">
        <authorList>
            <person name="Magalhaes I.L.F."/>
            <person name="Oliveira U."/>
            <person name="Santos F.R."/>
            <person name="Vidigal T.H.D.A."/>
            <person name="Brescovit A.D."/>
            <person name="Santos A.J."/>
        </authorList>
    </citation>
    <scope>NUCLEOTIDE SEQUENCE</scope>
    <source>
        <tissue evidence="1">Shoot tissue taken approximately 20 cm above the soil surface</tissue>
    </source>
</reference>
<dbReference type="EMBL" id="GBRH01263012">
    <property type="protein sequence ID" value="JAD34883.1"/>
    <property type="molecule type" value="Transcribed_RNA"/>
</dbReference>
<proteinExistence type="predicted"/>
<reference evidence="1" key="2">
    <citation type="journal article" date="2015" name="Data Brief">
        <title>Shoot transcriptome of the giant reed, Arundo donax.</title>
        <authorList>
            <person name="Barrero R.A."/>
            <person name="Guerrero F.D."/>
            <person name="Moolhuijzen P."/>
            <person name="Goolsby J.A."/>
            <person name="Tidwell J."/>
            <person name="Bellgard S.E."/>
            <person name="Bellgard M.I."/>
        </authorList>
    </citation>
    <scope>NUCLEOTIDE SEQUENCE</scope>
    <source>
        <tissue evidence="1">Shoot tissue taken approximately 20 cm above the soil surface</tissue>
    </source>
</reference>
<evidence type="ECO:0000313" key="1">
    <source>
        <dbReference type="EMBL" id="JAD34883.1"/>
    </source>
</evidence>
<sequence length="18" mass="2014">MEKRLVSSSLLLCTIFSS</sequence>
<organism evidence="1">
    <name type="scientific">Arundo donax</name>
    <name type="common">Giant reed</name>
    <name type="synonym">Donax arundinaceus</name>
    <dbReference type="NCBI Taxonomy" id="35708"/>
    <lineage>
        <taxon>Eukaryota</taxon>
        <taxon>Viridiplantae</taxon>
        <taxon>Streptophyta</taxon>
        <taxon>Embryophyta</taxon>
        <taxon>Tracheophyta</taxon>
        <taxon>Spermatophyta</taxon>
        <taxon>Magnoliopsida</taxon>
        <taxon>Liliopsida</taxon>
        <taxon>Poales</taxon>
        <taxon>Poaceae</taxon>
        <taxon>PACMAD clade</taxon>
        <taxon>Arundinoideae</taxon>
        <taxon>Arundineae</taxon>
        <taxon>Arundo</taxon>
    </lineage>
</organism>